<dbReference type="InterPro" id="IPR037883">
    <property type="entry name" value="Knr4/Smi1-like_sf"/>
</dbReference>
<dbReference type="SUPFAM" id="SSF160631">
    <property type="entry name" value="SMI1/KNR4-like"/>
    <property type="match status" value="1"/>
</dbReference>
<dbReference type="InterPro" id="IPR018958">
    <property type="entry name" value="Knr4/Smi1-like_dom"/>
</dbReference>
<evidence type="ECO:0000313" key="2">
    <source>
        <dbReference type="EMBL" id="OXA93971.1"/>
    </source>
</evidence>
<dbReference type="OrthoDB" id="2635342at2"/>
<comment type="caution">
    <text evidence="2">The sequence shown here is derived from an EMBL/GenBank/DDBJ whole genome shotgun (WGS) entry which is preliminary data.</text>
</comment>
<sequence>MFEKFKKYIIENKNQENNLKHNFYKVKFENIRETEISIQLPLELKLFYEEVGYGFFYKKLDSIDRLLSPLQVKQINLREDFYEFDPDLELFKADFYKDKLIFFEINDGNYLLINKRNDQDKNAIYYFDIKIADSLSEFLNRFDDEGHYFELDEMS</sequence>
<reference evidence="2 3" key="1">
    <citation type="submission" date="2016-11" db="EMBL/GenBank/DDBJ databases">
        <title>Whole genomes of Flavobacteriaceae.</title>
        <authorList>
            <person name="Stine C."/>
            <person name="Li C."/>
            <person name="Tadesse D."/>
        </authorList>
    </citation>
    <scope>NUCLEOTIDE SEQUENCE [LARGE SCALE GENOMIC DNA]</scope>
    <source>
        <strain evidence="2 3">DSM 18292</strain>
    </source>
</reference>
<evidence type="ECO:0000313" key="3">
    <source>
        <dbReference type="Proteomes" id="UP000198345"/>
    </source>
</evidence>
<dbReference type="Gene3D" id="3.40.1580.10">
    <property type="entry name" value="SMI1/KNR4-like"/>
    <property type="match status" value="1"/>
</dbReference>
<keyword evidence="3" id="KW-1185">Reference proteome</keyword>
<dbReference type="RefSeq" id="WP_089048868.1">
    <property type="nucleotide sequence ID" value="NZ_FXTV01000023.1"/>
</dbReference>
<dbReference type="Proteomes" id="UP000198345">
    <property type="component" value="Unassembled WGS sequence"/>
</dbReference>
<dbReference type="EMBL" id="MUGW01000011">
    <property type="protein sequence ID" value="OXA93971.1"/>
    <property type="molecule type" value="Genomic_DNA"/>
</dbReference>
<accession>A0A226HK01</accession>
<proteinExistence type="predicted"/>
<organism evidence="2 3">
    <name type="scientific">Flavobacterium hercynium</name>
    <dbReference type="NCBI Taxonomy" id="387094"/>
    <lineage>
        <taxon>Bacteria</taxon>
        <taxon>Pseudomonadati</taxon>
        <taxon>Bacteroidota</taxon>
        <taxon>Flavobacteriia</taxon>
        <taxon>Flavobacteriales</taxon>
        <taxon>Flavobacteriaceae</taxon>
        <taxon>Flavobacterium</taxon>
    </lineage>
</organism>
<gene>
    <name evidence="2" type="ORF">B0A66_05570</name>
</gene>
<name>A0A226HK01_9FLAO</name>
<dbReference type="Pfam" id="PF09346">
    <property type="entry name" value="SMI1_KNR4"/>
    <property type="match status" value="1"/>
</dbReference>
<dbReference type="AlphaFoldDB" id="A0A226HK01"/>
<evidence type="ECO:0000259" key="1">
    <source>
        <dbReference type="Pfam" id="PF09346"/>
    </source>
</evidence>
<feature type="domain" description="Knr4/Smi1-like" evidence="1">
    <location>
        <begin position="33"/>
        <end position="141"/>
    </location>
</feature>
<protein>
    <recommendedName>
        <fullName evidence="1">Knr4/Smi1-like domain-containing protein</fullName>
    </recommendedName>
</protein>